<dbReference type="EMBL" id="CP135076">
    <property type="protein sequence ID" value="WNO54112.1"/>
    <property type="molecule type" value="Genomic_DNA"/>
</dbReference>
<dbReference type="GO" id="GO:0016787">
    <property type="term" value="F:hydrolase activity"/>
    <property type="evidence" value="ECO:0007669"/>
    <property type="project" value="UniProtKB-KW"/>
</dbReference>
<sequence>MIDRRTMLGGAASLMLLSRLRAQAAETGLDAALVNGSFWTGVPGQDGVRAIGISGDRIAAIGDAQVRSMITRRTRVIDLDGAFAMPALTDGHTHFLKGSHTLTQPDLLAAHSRADFAARIGAAARKRPGKWITGGAWDEQRMGGDLPTHDWIDAVTPDTPVAVPRTDLHSYLLNAVAMKLAGITRDTPDPDGGVIVRDADGEPTGIVKDNAKTLVERVIPPLSDADAEAAVRRGIDHGLSKGLGHIHNPEINWDCYPVLRRLREKGETDIRFYAFVPITGWEKMAGIVAEEGRGDDWLRWGAVKALADGSLGSRTALFYDDYSDASGQRGVRVTPLGDLHEMVRQADAHGLHVATHAIGDRANDDVLDVYAAVAKANGPKDRRFRVEHAQHLRPESIKRFAEQGVIASVQPYHAIDDGRWAVKRIGEKRLEGTYAFRSLIESGAHVAFGSDWPVAPLDPLTGIYAGITRRTIDGKNPDGWLPDQKVTAEQALTAYTRGNAYSGFIEDRSGILAPGYYADIAVFDGDLLTIDPLKIPEVKTLHTFVGGKQRYTAA</sequence>
<dbReference type="InterPro" id="IPR033932">
    <property type="entry name" value="YtcJ-like"/>
</dbReference>
<evidence type="ECO:0000313" key="4">
    <source>
        <dbReference type="Proteomes" id="UP001302249"/>
    </source>
</evidence>
<keyword evidence="3" id="KW-0378">Hydrolase</keyword>
<reference evidence="3 4" key="1">
    <citation type="submission" date="2023-09" db="EMBL/GenBank/DDBJ databases">
        <authorList>
            <person name="Rey-Velasco X."/>
        </authorList>
    </citation>
    <scope>NUCLEOTIDE SEQUENCE [LARGE SCALE GENOMIC DNA]</scope>
    <source>
        <strain evidence="3 4">W311</strain>
    </source>
</reference>
<evidence type="ECO:0000256" key="1">
    <source>
        <dbReference type="SAM" id="SignalP"/>
    </source>
</evidence>
<feature type="chain" id="PRO_5047195697" evidence="1">
    <location>
        <begin position="25"/>
        <end position="554"/>
    </location>
</feature>
<keyword evidence="1" id="KW-0732">Signal</keyword>
<evidence type="ECO:0000313" key="3">
    <source>
        <dbReference type="EMBL" id="WNO54112.1"/>
    </source>
</evidence>
<keyword evidence="4" id="KW-1185">Reference proteome</keyword>
<dbReference type="Pfam" id="PF07969">
    <property type="entry name" value="Amidohydro_3"/>
    <property type="match status" value="1"/>
</dbReference>
<dbReference type="Gene3D" id="2.30.40.10">
    <property type="entry name" value="Urease, subunit C, domain 1"/>
    <property type="match status" value="1"/>
</dbReference>
<dbReference type="PANTHER" id="PTHR22642">
    <property type="entry name" value="IMIDAZOLONEPROPIONASE"/>
    <property type="match status" value="1"/>
</dbReference>
<feature type="signal peptide" evidence="1">
    <location>
        <begin position="1"/>
        <end position="24"/>
    </location>
</feature>
<feature type="domain" description="Amidohydrolase 3" evidence="2">
    <location>
        <begin position="75"/>
        <end position="551"/>
    </location>
</feature>
<dbReference type="SUPFAM" id="SSF51556">
    <property type="entry name" value="Metallo-dependent hydrolases"/>
    <property type="match status" value="1"/>
</dbReference>
<dbReference type="RefSeq" id="WP_313916257.1">
    <property type="nucleotide sequence ID" value="NZ_CP135076.1"/>
</dbReference>
<organism evidence="3 4">
    <name type="scientific">Stakelama saccharophila</name>
    <dbReference type="NCBI Taxonomy" id="3075605"/>
    <lineage>
        <taxon>Bacteria</taxon>
        <taxon>Pseudomonadati</taxon>
        <taxon>Pseudomonadota</taxon>
        <taxon>Alphaproteobacteria</taxon>
        <taxon>Sphingomonadales</taxon>
        <taxon>Sphingomonadaceae</taxon>
        <taxon>Stakelama</taxon>
    </lineage>
</organism>
<dbReference type="InterPro" id="IPR032466">
    <property type="entry name" value="Metal_Hydrolase"/>
</dbReference>
<dbReference type="InterPro" id="IPR013108">
    <property type="entry name" value="Amidohydro_3"/>
</dbReference>
<gene>
    <name evidence="3" type="ORF">RPR59_02295</name>
</gene>
<dbReference type="CDD" id="cd01300">
    <property type="entry name" value="YtcJ_like"/>
    <property type="match status" value="1"/>
</dbReference>
<dbReference type="Gene3D" id="3.10.310.70">
    <property type="match status" value="1"/>
</dbReference>
<evidence type="ECO:0000259" key="2">
    <source>
        <dbReference type="Pfam" id="PF07969"/>
    </source>
</evidence>
<proteinExistence type="predicted"/>
<dbReference type="Proteomes" id="UP001302249">
    <property type="component" value="Chromosome"/>
</dbReference>
<dbReference type="SUPFAM" id="SSF51338">
    <property type="entry name" value="Composite domain of metallo-dependent hydrolases"/>
    <property type="match status" value="1"/>
</dbReference>
<protein>
    <submittedName>
        <fullName evidence="3">Amidohydrolase</fullName>
        <ecNumber evidence="3">3.5.-.-</ecNumber>
    </submittedName>
</protein>
<name>A0ABZ0B9N7_9SPHN</name>
<dbReference type="InterPro" id="IPR011059">
    <property type="entry name" value="Metal-dep_hydrolase_composite"/>
</dbReference>
<dbReference type="EC" id="3.5.-.-" evidence="3"/>
<accession>A0ABZ0B9N7</accession>
<dbReference type="PANTHER" id="PTHR22642:SF2">
    <property type="entry name" value="PROTEIN LONG AFTER FAR-RED 3"/>
    <property type="match status" value="1"/>
</dbReference>
<dbReference type="Gene3D" id="3.20.20.140">
    <property type="entry name" value="Metal-dependent hydrolases"/>
    <property type="match status" value="1"/>
</dbReference>